<keyword evidence="2" id="KW-1185">Reference proteome</keyword>
<evidence type="ECO:0000313" key="1">
    <source>
        <dbReference type="EMBL" id="RKT78756.1"/>
    </source>
</evidence>
<organism evidence="1 2">
    <name type="scientific">Terracoccus luteus</name>
    <dbReference type="NCBI Taxonomy" id="53356"/>
    <lineage>
        <taxon>Bacteria</taxon>
        <taxon>Bacillati</taxon>
        <taxon>Actinomycetota</taxon>
        <taxon>Actinomycetes</taxon>
        <taxon>Micrococcales</taxon>
        <taxon>Intrasporangiaceae</taxon>
        <taxon>Terracoccus</taxon>
    </lineage>
</organism>
<proteinExistence type="predicted"/>
<dbReference type="Proteomes" id="UP000278440">
    <property type="component" value="Unassembled WGS sequence"/>
</dbReference>
<protein>
    <submittedName>
        <fullName evidence="1">Uncharacterized protein</fullName>
    </submittedName>
</protein>
<evidence type="ECO:0000313" key="2">
    <source>
        <dbReference type="Proteomes" id="UP000278440"/>
    </source>
</evidence>
<dbReference type="EMBL" id="RBXT01000001">
    <property type="protein sequence ID" value="RKT78756.1"/>
    <property type="molecule type" value="Genomic_DNA"/>
</dbReference>
<dbReference type="AlphaFoldDB" id="A0A495Y1G9"/>
<accession>A0A495Y1G9</accession>
<comment type="caution">
    <text evidence="1">The sequence shown here is derived from an EMBL/GenBank/DDBJ whole genome shotgun (WGS) entry which is preliminary data.</text>
</comment>
<gene>
    <name evidence="1" type="ORF">DFJ68_2205</name>
</gene>
<name>A0A495Y1G9_9MICO</name>
<sequence>MSRTYRRRSNYDDPFAPRYAPYSDRAFLRRRYAHVADATLMRSRYAHTMAPHNTETTRQSKAI</sequence>
<reference evidence="1 2" key="1">
    <citation type="submission" date="2018-10" db="EMBL/GenBank/DDBJ databases">
        <title>Sequencing the genomes of 1000 actinobacteria strains.</title>
        <authorList>
            <person name="Klenk H.-P."/>
        </authorList>
    </citation>
    <scope>NUCLEOTIDE SEQUENCE [LARGE SCALE GENOMIC DNA]</scope>
    <source>
        <strain evidence="1 2">DSM 44267</strain>
    </source>
</reference>